<organism evidence="1 2">
    <name type="scientific">Daphnia magna</name>
    <dbReference type="NCBI Taxonomy" id="35525"/>
    <lineage>
        <taxon>Eukaryota</taxon>
        <taxon>Metazoa</taxon>
        <taxon>Ecdysozoa</taxon>
        <taxon>Arthropoda</taxon>
        <taxon>Crustacea</taxon>
        <taxon>Branchiopoda</taxon>
        <taxon>Diplostraca</taxon>
        <taxon>Cladocera</taxon>
        <taxon>Anomopoda</taxon>
        <taxon>Daphniidae</taxon>
        <taxon>Daphnia</taxon>
    </lineage>
</organism>
<gene>
    <name evidence="1" type="ORF">APZ42_017237</name>
</gene>
<dbReference type="AlphaFoldDB" id="A0A164ZR08"/>
<sequence>MVSADFLIAISISAAADFRKKIHLKFINLSSSSKLGSRATSRFGSSSWTIDSNFEGSAKTMTSDSNG</sequence>
<name>A0A164ZR08_9CRUS</name>
<evidence type="ECO:0000313" key="1">
    <source>
        <dbReference type="EMBL" id="KZS16643.1"/>
    </source>
</evidence>
<evidence type="ECO:0000313" key="2">
    <source>
        <dbReference type="Proteomes" id="UP000076858"/>
    </source>
</evidence>
<protein>
    <submittedName>
        <fullName evidence="1">Uncharacterized protein</fullName>
    </submittedName>
</protein>
<keyword evidence="2" id="KW-1185">Reference proteome</keyword>
<dbReference type="EMBL" id="LRGB01000687">
    <property type="protein sequence ID" value="KZS16643.1"/>
    <property type="molecule type" value="Genomic_DNA"/>
</dbReference>
<comment type="caution">
    <text evidence="1">The sequence shown here is derived from an EMBL/GenBank/DDBJ whole genome shotgun (WGS) entry which is preliminary data.</text>
</comment>
<proteinExistence type="predicted"/>
<dbReference type="Proteomes" id="UP000076858">
    <property type="component" value="Unassembled WGS sequence"/>
</dbReference>
<accession>A0A164ZR08</accession>
<reference evidence="1 2" key="1">
    <citation type="submission" date="2016-03" db="EMBL/GenBank/DDBJ databases">
        <title>EvidentialGene: Evidence-directed Construction of Genes on Genomes.</title>
        <authorList>
            <person name="Gilbert D.G."/>
            <person name="Choi J.-H."/>
            <person name="Mockaitis K."/>
            <person name="Colbourne J."/>
            <person name="Pfrender M."/>
        </authorList>
    </citation>
    <scope>NUCLEOTIDE SEQUENCE [LARGE SCALE GENOMIC DNA]</scope>
    <source>
        <strain evidence="1 2">Xinb3</strain>
        <tissue evidence="1">Complete organism</tissue>
    </source>
</reference>